<dbReference type="InterPro" id="IPR000504">
    <property type="entry name" value="RRM_dom"/>
</dbReference>
<name>A0A9E7EER3_9LILI</name>
<organism evidence="4 5">
    <name type="scientific">Musa troglodytarum</name>
    <name type="common">fe'i banana</name>
    <dbReference type="NCBI Taxonomy" id="320322"/>
    <lineage>
        <taxon>Eukaryota</taxon>
        <taxon>Viridiplantae</taxon>
        <taxon>Streptophyta</taxon>
        <taxon>Embryophyta</taxon>
        <taxon>Tracheophyta</taxon>
        <taxon>Spermatophyta</taxon>
        <taxon>Magnoliopsida</taxon>
        <taxon>Liliopsida</taxon>
        <taxon>Zingiberales</taxon>
        <taxon>Musaceae</taxon>
        <taxon>Musa</taxon>
    </lineage>
</organism>
<dbReference type="PANTHER" id="PTHR15241">
    <property type="entry name" value="TRANSFORMER-2-RELATED"/>
    <property type="match status" value="1"/>
</dbReference>
<keyword evidence="1" id="KW-0694">RNA-binding</keyword>
<keyword evidence="2" id="KW-0472">Membrane</keyword>
<proteinExistence type="predicted"/>
<evidence type="ECO:0000313" key="5">
    <source>
        <dbReference type="Proteomes" id="UP001055439"/>
    </source>
</evidence>
<dbReference type="Gene3D" id="3.30.70.330">
    <property type="match status" value="1"/>
</dbReference>
<dbReference type="AlphaFoldDB" id="A0A9E7EER3"/>
<dbReference type="SUPFAM" id="SSF54928">
    <property type="entry name" value="RNA-binding domain, RBD"/>
    <property type="match status" value="1"/>
</dbReference>
<dbReference type="EMBL" id="CP097502">
    <property type="protein sequence ID" value="URD75561.1"/>
    <property type="molecule type" value="Genomic_DNA"/>
</dbReference>
<keyword evidence="5" id="KW-1185">Reference proteome</keyword>
<dbReference type="Proteomes" id="UP001055439">
    <property type="component" value="Chromosome 1"/>
</dbReference>
<evidence type="ECO:0000313" key="4">
    <source>
        <dbReference type="EMBL" id="URD75561.1"/>
    </source>
</evidence>
<dbReference type="InterPro" id="IPR035979">
    <property type="entry name" value="RBD_domain_sf"/>
</dbReference>
<evidence type="ECO:0000256" key="2">
    <source>
        <dbReference type="SAM" id="Phobius"/>
    </source>
</evidence>
<sequence length="196" mass="21954">MRKPDITPFLVSALGVSITRPLAPSFRGKPPFLAFSIDIYDNLPNSVNEDRLREFFSQQGEVTDAKLMRTKFQEVNSGSRYIPVHGVYFGLAVAIMAVTFVYPKLQKVKKHQKNGKDVSMGFGFVEFDSVETATSVCEDLQGTVLDGHSLILQLCHSKKAGQASTKQEAQNTLENLSSAHFYSHLVRERAKEREKQ</sequence>
<feature type="domain" description="RRM" evidence="3">
    <location>
        <begin position="42"/>
        <end position="157"/>
    </location>
</feature>
<accession>A0A9E7EER3</accession>
<gene>
    <name evidence="4" type="ORF">MUK42_08678</name>
</gene>
<dbReference type="PANTHER" id="PTHR15241:SF304">
    <property type="entry name" value="RRM DOMAIN-CONTAINING PROTEIN"/>
    <property type="match status" value="1"/>
</dbReference>
<dbReference type="Pfam" id="PF00076">
    <property type="entry name" value="RRM_1"/>
    <property type="match status" value="2"/>
</dbReference>
<evidence type="ECO:0000256" key="1">
    <source>
        <dbReference type="PROSITE-ProRule" id="PRU00176"/>
    </source>
</evidence>
<dbReference type="GO" id="GO:0003723">
    <property type="term" value="F:RNA binding"/>
    <property type="evidence" value="ECO:0007669"/>
    <property type="project" value="UniProtKB-UniRule"/>
</dbReference>
<keyword evidence="2" id="KW-0812">Transmembrane</keyword>
<dbReference type="SMART" id="SM00360">
    <property type="entry name" value="RRM"/>
    <property type="match status" value="1"/>
</dbReference>
<dbReference type="PROSITE" id="PS50102">
    <property type="entry name" value="RRM"/>
    <property type="match status" value="1"/>
</dbReference>
<feature type="transmembrane region" description="Helical" evidence="2">
    <location>
        <begin position="81"/>
        <end position="102"/>
    </location>
</feature>
<dbReference type="OrthoDB" id="439639at2759"/>
<dbReference type="InterPro" id="IPR012677">
    <property type="entry name" value="Nucleotide-bd_a/b_plait_sf"/>
</dbReference>
<evidence type="ECO:0000259" key="3">
    <source>
        <dbReference type="PROSITE" id="PS50102"/>
    </source>
</evidence>
<reference evidence="4" key="1">
    <citation type="submission" date="2022-05" db="EMBL/GenBank/DDBJ databases">
        <title>The Musa troglodytarum L. genome provides insights into the mechanism of non-climacteric behaviour and enrichment of carotenoids.</title>
        <authorList>
            <person name="Wang J."/>
        </authorList>
    </citation>
    <scope>NUCLEOTIDE SEQUENCE</scope>
    <source>
        <tissue evidence="4">Leaf</tissue>
    </source>
</reference>
<protein>
    <recommendedName>
        <fullName evidence="3">RRM domain-containing protein</fullName>
    </recommendedName>
</protein>
<keyword evidence="2" id="KW-1133">Transmembrane helix</keyword>